<dbReference type="RefSeq" id="WP_008848799.1">
    <property type="nucleotide sequence ID" value="NZ_AOJH01000065.1"/>
</dbReference>
<keyword evidence="3" id="KW-1185">Reference proteome</keyword>
<gene>
    <name evidence="2" type="ORF">C468_10507</name>
</gene>
<proteinExistence type="predicted"/>
<evidence type="ECO:0000313" key="3">
    <source>
        <dbReference type="Proteomes" id="UP000011546"/>
    </source>
</evidence>
<keyword evidence="1" id="KW-0812">Transmembrane</keyword>
<organism evidence="2 3">
    <name type="scientific">Halorubrum kocurii JCM 14978</name>
    <dbReference type="NCBI Taxonomy" id="1230456"/>
    <lineage>
        <taxon>Archaea</taxon>
        <taxon>Methanobacteriati</taxon>
        <taxon>Methanobacteriota</taxon>
        <taxon>Stenosarchaea group</taxon>
        <taxon>Halobacteria</taxon>
        <taxon>Halobacteriales</taxon>
        <taxon>Haloferacaceae</taxon>
        <taxon>Halorubrum</taxon>
    </lineage>
</organism>
<sequence length="60" mass="6316">MVRLQHHAAIVMLPVVALSRAAEAAPVEEPGLFSLTTLGAVIGAFIIALLIVAAVRRVDR</sequence>
<protein>
    <submittedName>
        <fullName evidence="2">Uncharacterized protein</fullName>
    </submittedName>
</protein>
<accession>M0P1X1</accession>
<dbReference type="AlphaFoldDB" id="M0P1X1"/>
<dbReference type="EMBL" id="AOJH01000065">
    <property type="protein sequence ID" value="EMA62815.1"/>
    <property type="molecule type" value="Genomic_DNA"/>
</dbReference>
<comment type="caution">
    <text evidence="2">The sequence shown here is derived from an EMBL/GenBank/DDBJ whole genome shotgun (WGS) entry which is preliminary data.</text>
</comment>
<name>M0P1X1_9EURY</name>
<evidence type="ECO:0000256" key="1">
    <source>
        <dbReference type="SAM" id="Phobius"/>
    </source>
</evidence>
<dbReference type="PATRIC" id="fig|1230456.3.peg.2083"/>
<reference evidence="2 3" key="1">
    <citation type="journal article" date="2014" name="PLoS Genet.">
        <title>Phylogenetically driven sequencing of extremely halophilic archaea reveals strategies for static and dynamic osmo-response.</title>
        <authorList>
            <person name="Becker E.A."/>
            <person name="Seitzer P.M."/>
            <person name="Tritt A."/>
            <person name="Larsen D."/>
            <person name="Krusor M."/>
            <person name="Yao A.I."/>
            <person name="Wu D."/>
            <person name="Madern D."/>
            <person name="Eisen J.A."/>
            <person name="Darling A.E."/>
            <person name="Facciotti M.T."/>
        </authorList>
    </citation>
    <scope>NUCLEOTIDE SEQUENCE [LARGE SCALE GENOMIC DNA]</scope>
    <source>
        <strain evidence="2 3">JCM 14978</strain>
    </source>
</reference>
<feature type="transmembrane region" description="Helical" evidence="1">
    <location>
        <begin position="34"/>
        <end position="55"/>
    </location>
</feature>
<keyword evidence="1" id="KW-1133">Transmembrane helix</keyword>
<dbReference type="Proteomes" id="UP000011546">
    <property type="component" value="Unassembled WGS sequence"/>
</dbReference>
<evidence type="ECO:0000313" key="2">
    <source>
        <dbReference type="EMBL" id="EMA62815.1"/>
    </source>
</evidence>
<keyword evidence="1" id="KW-0472">Membrane</keyword>